<proteinExistence type="predicted"/>
<dbReference type="EMBL" id="GG693859">
    <property type="protein sequence ID" value="EES53620.1"/>
    <property type="molecule type" value="Genomic_DNA"/>
</dbReference>
<sequence>MSKHRHGGGSEEREAGGRISRRARKTRPGVPRERPVSGRHRRVQALLSRDPREEWKEGLARSYAGHAEALAGKGMVEEALVVWQNRSRICGKPLMEGPWFEWVRASKSGEGDFVDWVLRTGLFSEKDPETAKNIAWSLFLLPDALFARLGLCRDPLVEVCRQAREAFRHYGLGERELAEELSGRIPSRSPFAPVRFLLRALPLLRKAEALDRTLPGLLELLSLARLPRRPPVVLRRGQPGKEGRPVWYRKG</sequence>
<evidence type="ECO:0000256" key="1">
    <source>
        <dbReference type="SAM" id="MobiDB-lite"/>
    </source>
</evidence>
<dbReference type="AlphaFoldDB" id="C6HV09"/>
<evidence type="ECO:0000313" key="3">
    <source>
        <dbReference type="Proteomes" id="UP000009374"/>
    </source>
</evidence>
<evidence type="ECO:0000313" key="2">
    <source>
        <dbReference type="EMBL" id="EES53620.1"/>
    </source>
</evidence>
<gene>
    <name evidence="2" type="ORF">UBAL3_74420079</name>
</gene>
<reference evidence="2 3" key="1">
    <citation type="journal article" date="2009" name="Appl. Environ. Microbiol.">
        <title>Community genomic and proteomic analyses of chemoautotrophic iron-oxidizing "Leptospirillum rubarum" (Group II) and "Leptospirillum ferrodiazotrophum" (Group III) bacteria in acid mine drainage biofilms.</title>
        <authorList>
            <person name="Goltsman D.S."/>
            <person name="Denef V.J."/>
            <person name="Singer S.W."/>
            <person name="VerBerkmoes N.C."/>
            <person name="Lefsrud M."/>
            <person name="Mueller R.S."/>
            <person name="Dick G.J."/>
            <person name="Sun C.L."/>
            <person name="Wheeler K.E."/>
            <person name="Zemla A."/>
            <person name="Baker B.J."/>
            <person name="Hauser L."/>
            <person name="Land M."/>
            <person name="Shah M.B."/>
            <person name="Thelen M.P."/>
            <person name="Hettich R.L."/>
            <person name="Banfield J.F."/>
        </authorList>
    </citation>
    <scope>NUCLEOTIDE SEQUENCE [LARGE SCALE GENOMIC DNA]</scope>
</reference>
<keyword evidence="3" id="KW-1185">Reference proteome</keyword>
<protein>
    <submittedName>
        <fullName evidence="2">Uncharacterized protein</fullName>
    </submittedName>
</protein>
<accession>C6HV09</accession>
<dbReference type="Proteomes" id="UP000009374">
    <property type="component" value="Unassembled WGS sequence"/>
</dbReference>
<organism evidence="2 3">
    <name type="scientific">Leptospirillum ferrodiazotrophum</name>
    <dbReference type="NCBI Taxonomy" id="412449"/>
    <lineage>
        <taxon>Bacteria</taxon>
        <taxon>Pseudomonadati</taxon>
        <taxon>Nitrospirota</taxon>
        <taxon>Nitrospiria</taxon>
        <taxon>Nitrospirales</taxon>
        <taxon>Nitrospiraceae</taxon>
        <taxon>Leptospirillum</taxon>
    </lineage>
</organism>
<name>C6HV09_9BACT</name>
<feature type="region of interest" description="Disordered" evidence="1">
    <location>
        <begin position="1"/>
        <end position="43"/>
    </location>
</feature>